<feature type="transmembrane region" description="Helical" evidence="1">
    <location>
        <begin position="98"/>
        <end position="116"/>
    </location>
</feature>
<reference evidence="2" key="1">
    <citation type="submission" date="2021-01" db="EMBL/GenBank/DDBJ databases">
        <title>Whole genome shotgun sequence of Actinocatenispora rupis NBRC 107355.</title>
        <authorList>
            <person name="Komaki H."/>
            <person name="Tamura T."/>
        </authorList>
    </citation>
    <scope>NUCLEOTIDE SEQUENCE</scope>
    <source>
        <strain evidence="2">NBRC 107355</strain>
    </source>
</reference>
<comment type="caution">
    <text evidence="2">The sequence shown here is derived from an EMBL/GenBank/DDBJ whole genome shotgun (WGS) entry which is preliminary data.</text>
</comment>
<evidence type="ECO:0000256" key="1">
    <source>
        <dbReference type="SAM" id="Phobius"/>
    </source>
</evidence>
<protein>
    <recommendedName>
        <fullName evidence="4">PH domain-containing protein</fullName>
    </recommendedName>
</protein>
<feature type="transmembrane region" description="Helical" evidence="1">
    <location>
        <begin position="66"/>
        <end position="86"/>
    </location>
</feature>
<dbReference type="AlphaFoldDB" id="A0A8J3J7A1"/>
<keyword evidence="1" id="KW-0812">Transmembrane</keyword>
<evidence type="ECO:0000313" key="3">
    <source>
        <dbReference type="Proteomes" id="UP000612808"/>
    </source>
</evidence>
<organism evidence="2 3">
    <name type="scientific">Actinocatenispora rupis</name>
    <dbReference type="NCBI Taxonomy" id="519421"/>
    <lineage>
        <taxon>Bacteria</taxon>
        <taxon>Bacillati</taxon>
        <taxon>Actinomycetota</taxon>
        <taxon>Actinomycetes</taxon>
        <taxon>Micromonosporales</taxon>
        <taxon>Micromonosporaceae</taxon>
        <taxon>Actinocatenispora</taxon>
    </lineage>
</organism>
<evidence type="ECO:0008006" key="4">
    <source>
        <dbReference type="Google" id="ProtNLM"/>
    </source>
</evidence>
<keyword evidence="1" id="KW-0472">Membrane</keyword>
<dbReference type="Proteomes" id="UP000612808">
    <property type="component" value="Unassembled WGS sequence"/>
</dbReference>
<accession>A0A8J3J7A1</accession>
<dbReference type="EMBL" id="BOMB01000021">
    <property type="protein sequence ID" value="GID12931.1"/>
    <property type="molecule type" value="Genomic_DNA"/>
</dbReference>
<proteinExistence type="predicted"/>
<sequence length="223" mass="23777">MRGGSGAGRPVASLMRVYQRVVPVAVRRLIGFDSKGIVSLGLWVTGRRHGVPRGAVALTYSKTQTALLATFLALSVAELVAVELLLRALGVAVAVRTPLLILDAYGVLIGVTVIAGCVTRPHVVTTDEIRIRYGVFFDLRVPRTRIASVRRVREYGERGAVRVADGVAVVAVAGQTSILLELDGPVGVVRPFGRPAEVTRVRFHADDPDTAIAVLRGEVAAVR</sequence>
<evidence type="ECO:0000313" key="2">
    <source>
        <dbReference type="EMBL" id="GID12931.1"/>
    </source>
</evidence>
<name>A0A8J3J7A1_9ACTN</name>
<keyword evidence="1" id="KW-1133">Transmembrane helix</keyword>
<gene>
    <name evidence="2" type="ORF">Aru02nite_38200</name>
</gene>
<keyword evidence="3" id="KW-1185">Reference proteome</keyword>